<dbReference type="GO" id="GO:0004930">
    <property type="term" value="F:G protein-coupled receptor activity"/>
    <property type="evidence" value="ECO:0007669"/>
    <property type="project" value="UniProtKB-KW"/>
</dbReference>
<evidence type="ECO:0000256" key="6">
    <source>
        <dbReference type="ARBA" id="ARBA00023170"/>
    </source>
</evidence>
<reference evidence="12" key="1">
    <citation type="submission" date="2022-11" db="UniProtKB">
        <authorList>
            <consortium name="WormBaseParasite"/>
        </authorList>
    </citation>
    <scope>IDENTIFICATION</scope>
</reference>
<evidence type="ECO:0000313" key="11">
    <source>
        <dbReference type="Proteomes" id="UP000887566"/>
    </source>
</evidence>
<keyword evidence="2 8" id="KW-0812">Transmembrane</keyword>
<dbReference type="PANTHER" id="PTHR45695">
    <property type="entry name" value="LEUCOKININ RECEPTOR-RELATED"/>
    <property type="match status" value="1"/>
</dbReference>
<evidence type="ECO:0000256" key="2">
    <source>
        <dbReference type="ARBA" id="ARBA00022692"/>
    </source>
</evidence>
<evidence type="ECO:0000256" key="7">
    <source>
        <dbReference type="ARBA" id="ARBA00023224"/>
    </source>
</evidence>
<dbReference type="SUPFAM" id="SSF81321">
    <property type="entry name" value="Family A G protein-coupled receptor-like"/>
    <property type="match status" value="1"/>
</dbReference>
<accession>A0A914UXK4</accession>
<keyword evidence="4 8" id="KW-0297">G-protein coupled receptor</keyword>
<feature type="transmembrane region" description="Helical" evidence="9">
    <location>
        <begin position="114"/>
        <end position="134"/>
    </location>
</feature>
<evidence type="ECO:0000256" key="4">
    <source>
        <dbReference type="ARBA" id="ARBA00023040"/>
    </source>
</evidence>
<comment type="similarity">
    <text evidence="8">Belongs to the G-protein coupled receptor 1 family.</text>
</comment>
<dbReference type="CDD" id="cd00637">
    <property type="entry name" value="7tm_classA_rhodopsin-like"/>
    <property type="match status" value="1"/>
</dbReference>
<evidence type="ECO:0000256" key="8">
    <source>
        <dbReference type="RuleBase" id="RU000688"/>
    </source>
</evidence>
<sequence length="389" mass="43659">MAANSSASALFNQSGHIICNSGLTCLTTELKIGFGALFAVIILIGVVGNLFVITVILPSPKMLRSTINLFLLNLAVADVCNLLFCLPDVIQALNDWGWILPAFSCPLLRFLQEYFLYASVLLQVSIGIERFMAICNPMRLKRMSRVFSIQIIVSSWTLAAAFAGPYLFYQRKLPIMGGWASICFWYEIGSTVKNLFKYAECLILYFVPLVLLTTIYTVTSYRLWGRDMMRLHENEQQAITILTLRRSVVKMLIISMLVYFLCYSPIQAIFIIGAVSQRRISIGQSIRLTLNALAVSSSAANPIVYSVCCRQFRGKFFRLMRRLAVWDVMAGERSYSMVTVATAMGLPVVNADQNHLNGSSRMSRLSTSYPYRCHSRRATAVSEDIMTVL</sequence>
<proteinExistence type="inferred from homology"/>
<evidence type="ECO:0000256" key="9">
    <source>
        <dbReference type="SAM" id="Phobius"/>
    </source>
</evidence>
<dbReference type="PRINTS" id="PR00237">
    <property type="entry name" value="GPCRRHODOPSN"/>
</dbReference>
<evidence type="ECO:0000256" key="5">
    <source>
        <dbReference type="ARBA" id="ARBA00023136"/>
    </source>
</evidence>
<dbReference type="InterPro" id="IPR000276">
    <property type="entry name" value="GPCR_Rhodpsn"/>
</dbReference>
<evidence type="ECO:0000256" key="3">
    <source>
        <dbReference type="ARBA" id="ARBA00022989"/>
    </source>
</evidence>
<dbReference type="Proteomes" id="UP000887566">
    <property type="component" value="Unplaced"/>
</dbReference>
<keyword evidence="11" id="KW-1185">Reference proteome</keyword>
<dbReference type="InterPro" id="IPR017452">
    <property type="entry name" value="GPCR_Rhodpsn_7TM"/>
</dbReference>
<feature type="transmembrane region" description="Helical" evidence="9">
    <location>
        <begin position="252"/>
        <end position="276"/>
    </location>
</feature>
<keyword evidence="3 9" id="KW-1133">Transmembrane helix</keyword>
<dbReference type="AlphaFoldDB" id="A0A914UXK4"/>
<feature type="transmembrane region" description="Helical" evidence="9">
    <location>
        <begin position="69"/>
        <end position="94"/>
    </location>
</feature>
<dbReference type="PANTHER" id="PTHR45695:SF15">
    <property type="entry name" value="OPSIN RH2"/>
    <property type="match status" value="1"/>
</dbReference>
<keyword evidence="6 8" id="KW-0675">Receptor</keyword>
<evidence type="ECO:0000256" key="1">
    <source>
        <dbReference type="ARBA" id="ARBA00004141"/>
    </source>
</evidence>
<feature type="domain" description="G-protein coupled receptors family 1 profile" evidence="10">
    <location>
        <begin position="48"/>
        <end position="305"/>
    </location>
</feature>
<comment type="subcellular location">
    <subcellularLocation>
        <location evidence="1">Membrane</location>
        <topology evidence="1">Multi-pass membrane protein</topology>
    </subcellularLocation>
</comment>
<dbReference type="PROSITE" id="PS00237">
    <property type="entry name" value="G_PROTEIN_RECEP_F1_1"/>
    <property type="match status" value="1"/>
</dbReference>
<dbReference type="Gene3D" id="1.20.1070.10">
    <property type="entry name" value="Rhodopsin 7-helix transmembrane proteins"/>
    <property type="match status" value="1"/>
</dbReference>
<evidence type="ECO:0000313" key="12">
    <source>
        <dbReference type="WBParaSite" id="PSAMB.scaffold1323size32978.g12345.t1"/>
    </source>
</evidence>
<dbReference type="PROSITE" id="PS50262">
    <property type="entry name" value="G_PROTEIN_RECEP_F1_2"/>
    <property type="match status" value="1"/>
</dbReference>
<feature type="transmembrane region" description="Helical" evidence="9">
    <location>
        <begin position="202"/>
        <end position="224"/>
    </location>
</feature>
<feature type="transmembrane region" description="Helical" evidence="9">
    <location>
        <begin position="146"/>
        <end position="169"/>
    </location>
</feature>
<keyword evidence="5 9" id="KW-0472">Membrane</keyword>
<keyword evidence="7 8" id="KW-0807">Transducer</keyword>
<feature type="transmembrane region" description="Helical" evidence="9">
    <location>
        <begin position="32"/>
        <end position="57"/>
    </location>
</feature>
<organism evidence="11 12">
    <name type="scientific">Plectus sambesii</name>
    <dbReference type="NCBI Taxonomy" id="2011161"/>
    <lineage>
        <taxon>Eukaryota</taxon>
        <taxon>Metazoa</taxon>
        <taxon>Ecdysozoa</taxon>
        <taxon>Nematoda</taxon>
        <taxon>Chromadorea</taxon>
        <taxon>Plectida</taxon>
        <taxon>Plectina</taxon>
        <taxon>Plectoidea</taxon>
        <taxon>Plectidae</taxon>
        <taxon>Plectus</taxon>
    </lineage>
</organism>
<dbReference type="GO" id="GO:0005886">
    <property type="term" value="C:plasma membrane"/>
    <property type="evidence" value="ECO:0007669"/>
    <property type="project" value="TreeGrafter"/>
</dbReference>
<protein>
    <submittedName>
        <fullName evidence="12">G-protein coupled receptors family 1 profile domain-containing protein</fullName>
    </submittedName>
</protein>
<name>A0A914UXK4_9BILA</name>
<evidence type="ECO:0000259" key="10">
    <source>
        <dbReference type="PROSITE" id="PS50262"/>
    </source>
</evidence>
<dbReference type="Pfam" id="PF00001">
    <property type="entry name" value="7tm_1"/>
    <property type="match status" value="1"/>
</dbReference>
<dbReference type="WBParaSite" id="PSAMB.scaffold1323size32978.g12345.t1">
    <property type="protein sequence ID" value="PSAMB.scaffold1323size32978.g12345.t1"/>
    <property type="gene ID" value="PSAMB.scaffold1323size32978.g12345"/>
</dbReference>